<name>A0A0A8YV88_ARUDO</name>
<dbReference type="AlphaFoldDB" id="A0A0A8YV88"/>
<proteinExistence type="predicted"/>
<evidence type="ECO:0000313" key="1">
    <source>
        <dbReference type="EMBL" id="JAD29333.1"/>
    </source>
</evidence>
<organism evidence="1">
    <name type="scientific">Arundo donax</name>
    <name type="common">Giant reed</name>
    <name type="synonym">Donax arundinaceus</name>
    <dbReference type="NCBI Taxonomy" id="35708"/>
    <lineage>
        <taxon>Eukaryota</taxon>
        <taxon>Viridiplantae</taxon>
        <taxon>Streptophyta</taxon>
        <taxon>Embryophyta</taxon>
        <taxon>Tracheophyta</taxon>
        <taxon>Spermatophyta</taxon>
        <taxon>Magnoliopsida</taxon>
        <taxon>Liliopsida</taxon>
        <taxon>Poales</taxon>
        <taxon>Poaceae</taxon>
        <taxon>PACMAD clade</taxon>
        <taxon>Arundinoideae</taxon>
        <taxon>Arundineae</taxon>
        <taxon>Arundo</taxon>
    </lineage>
</organism>
<protein>
    <submittedName>
        <fullName evidence="1">Uncharacterized protein</fullName>
    </submittedName>
</protein>
<reference evidence="1" key="2">
    <citation type="journal article" date="2015" name="Data Brief">
        <title>Shoot transcriptome of the giant reed, Arundo donax.</title>
        <authorList>
            <person name="Barrero R.A."/>
            <person name="Guerrero F.D."/>
            <person name="Moolhuijzen P."/>
            <person name="Goolsby J.A."/>
            <person name="Tidwell J."/>
            <person name="Bellgard S.E."/>
            <person name="Bellgard M.I."/>
        </authorList>
    </citation>
    <scope>NUCLEOTIDE SEQUENCE</scope>
    <source>
        <tissue evidence="1">Shoot tissue taken approximately 20 cm above the soil surface</tissue>
    </source>
</reference>
<dbReference type="EMBL" id="GBRH01268562">
    <property type="protein sequence ID" value="JAD29333.1"/>
    <property type="molecule type" value="Transcribed_RNA"/>
</dbReference>
<sequence>MIYSYQSEGKIHYLKTIRGKRKFYN</sequence>
<accession>A0A0A8YV88</accession>
<reference evidence="1" key="1">
    <citation type="submission" date="2014-09" db="EMBL/GenBank/DDBJ databases">
        <authorList>
            <person name="Magalhaes I.L.F."/>
            <person name="Oliveira U."/>
            <person name="Santos F.R."/>
            <person name="Vidigal T.H.D.A."/>
            <person name="Brescovit A.D."/>
            <person name="Santos A.J."/>
        </authorList>
    </citation>
    <scope>NUCLEOTIDE SEQUENCE</scope>
    <source>
        <tissue evidence="1">Shoot tissue taken approximately 20 cm above the soil surface</tissue>
    </source>
</reference>